<dbReference type="RefSeq" id="WP_234848785.1">
    <property type="nucleotide sequence ID" value="NZ_BAAART010000060.1"/>
</dbReference>
<dbReference type="PANTHER" id="PTHR43476:SF3">
    <property type="entry name" value="FAD-BINDING MONOOXYGENASE"/>
    <property type="match status" value="1"/>
</dbReference>
<accession>A0ABN3DJR4</accession>
<name>A0ABN3DJR4_9ACTN</name>
<dbReference type="Gene3D" id="3.40.30.120">
    <property type="match status" value="1"/>
</dbReference>
<feature type="domain" description="FAD-binding" evidence="2">
    <location>
        <begin position="6"/>
        <end position="349"/>
    </location>
</feature>
<dbReference type="InterPro" id="IPR036188">
    <property type="entry name" value="FAD/NAD-bd_sf"/>
</dbReference>
<comment type="caution">
    <text evidence="3">The sequence shown here is derived from an EMBL/GenBank/DDBJ whole genome shotgun (WGS) entry which is preliminary data.</text>
</comment>
<keyword evidence="4" id="KW-1185">Reference proteome</keyword>
<dbReference type="InterPro" id="IPR002938">
    <property type="entry name" value="FAD-bd"/>
</dbReference>
<dbReference type="Pfam" id="PF01494">
    <property type="entry name" value="FAD_binding_3"/>
    <property type="match status" value="1"/>
</dbReference>
<evidence type="ECO:0000256" key="1">
    <source>
        <dbReference type="ARBA" id="ARBA00023002"/>
    </source>
</evidence>
<organism evidence="3 4">
    <name type="scientific">Streptomyces indiaensis</name>
    <dbReference type="NCBI Taxonomy" id="284033"/>
    <lineage>
        <taxon>Bacteria</taxon>
        <taxon>Bacillati</taxon>
        <taxon>Actinomycetota</taxon>
        <taxon>Actinomycetes</taxon>
        <taxon>Kitasatosporales</taxon>
        <taxon>Streptomycetaceae</taxon>
        <taxon>Streptomyces</taxon>
    </lineage>
</organism>
<proteinExistence type="predicted"/>
<dbReference type="Proteomes" id="UP001501474">
    <property type="component" value="Unassembled WGS sequence"/>
</dbReference>
<dbReference type="PANTHER" id="PTHR43476">
    <property type="entry name" value="3-(3-HYDROXY-PHENYL)PROPIONATE/3-HYDROXYCINNAMIC ACID HYDROXYLASE"/>
    <property type="match status" value="1"/>
</dbReference>
<evidence type="ECO:0000313" key="4">
    <source>
        <dbReference type="Proteomes" id="UP001501474"/>
    </source>
</evidence>
<dbReference type="EMBL" id="BAAART010000060">
    <property type="protein sequence ID" value="GAA2233632.1"/>
    <property type="molecule type" value="Genomic_DNA"/>
</dbReference>
<gene>
    <name evidence="3" type="ORF">GCM10010104_30180</name>
</gene>
<evidence type="ECO:0000259" key="2">
    <source>
        <dbReference type="Pfam" id="PF01494"/>
    </source>
</evidence>
<dbReference type="NCBIfam" id="NF004829">
    <property type="entry name" value="PRK06183.1-3"/>
    <property type="match status" value="1"/>
</dbReference>
<reference evidence="3 4" key="1">
    <citation type="journal article" date="2019" name="Int. J. Syst. Evol. Microbiol.">
        <title>The Global Catalogue of Microorganisms (GCM) 10K type strain sequencing project: providing services to taxonomists for standard genome sequencing and annotation.</title>
        <authorList>
            <consortium name="The Broad Institute Genomics Platform"/>
            <consortium name="The Broad Institute Genome Sequencing Center for Infectious Disease"/>
            <person name="Wu L."/>
            <person name="Ma J."/>
        </authorList>
    </citation>
    <scope>NUCLEOTIDE SEQUENCE [LARGE SCALE GENOMIC DNA]</scope>
    <source>
        <strain evidence="3 4">JCM 3053</strain>
    </source>
</reference>
<evidence type="ECO:0000313" key="3">
    <source>
        <dbReference type="EMBL" id="GAA2233632.1"/>
    </source>
</evidence>
<dbReference type="PRINTS" id="PR00420">
    <property type="entry name" value="RNGMNOXGNASE"/>
</dbReference>
<dbReference type="Gene3D" id="3.50.50.60">
    <property type="entry name" value="FAD/NAD(P)-binding domain"/>
    <property type="match status" value="1"/>
</dbReference>
<dbReference type="InterPro" id="IPR050631">
    <property type="entry name" value="PheA/TfdB_FAD_monoxygenase"/>
</dbReference>
<dbReference type="SUPFAM" id="SSF51905">
    <property type="entry name" value="FAD/NAD(P)-binding domain"/>
    <property type="match status" value="1"/>
</dbReference>
<keyword evidence="1" id="KW-0560">Oxidoreductase</keyword>
<protein>
    <submittedName>
        <fullName evidence="3">Bifunctional 3-(3-hydroxy-phenyl)propionate/3-hydroxycinnamic acid hydroxylase</fullName>
    </submittedName>
</protein>
<dbReference type="Gene3D" id="3.30.9.10">
    <property type="entry name" value="D-Amino Acid Oxidase, subunit A, domain 2"/>
    <property type="match status" value="1"/>
</dbReference>
<sequence length="518" mass="56317">MTVRAVPVVVIGAGPTGLAAATLLGQYGIETLVLDRWESVYPLPRAVHLDDEIYRLLARLGVAEEFAAISRPAHGLRLLDRELRVLAEFRRGADLGRHGHPEANMFDQPQLEELLRANLERHPSVTLRGNVEITAIAQSDGGPVRVRLTDRTTGETGTVTAGYVLGCDGANSLARETIGATMQDLAFTQRWLVVDLATDADLAQWEGVHQVCDPVRAATYMRIGERRHRWEFQLLSGEHADDYRDMTSLHPLVRPWTGDLHAEQLEIVRTAEYTFRAQIADHWRKQRLFLLGDAAHLTPPFIGQGMGAGLRDAANLTWKLAAVLDGRLPEHVLDSYEAERKPHARSMITLAKLVGTAMTAGGDTGSALRRLLAPHLHRLPGLSNRILDSRTPALHRSALVGRGRLGLGLAGRLCPNAPLPDGRRFDDLAAGRYALVTSAAVTPALRSEVHDRGGVLVTAPPGTALHRWLRRGHTAAALVRPDGTVQRTAPDPKALCGLLPHRAPAGVSQGDLCQGEAS</sequence>